<feature type="compositionally biased region" description="Polar residues" evidence="1">
    <location>
        <begin position="408"/>
        <end position="426"/>
    </location>
</feature>
<feature type="compositionally biased region" description="Basic residues" evidence="1">
    <location>
        <begin position="609"/>
        <end position="620"/>
    </location>
</feature>
<feature type="compositionally biased region" description="Low complexity" evidence="1">
    <location>
        <begin position="440"/>
        <end position="457"/>
    </location>
</feature>
<dbReference type="OrthoDB" id="5874817at2759"/>
<feature type="compositionally biased region" description="Polar residues" evidence="1">
    <location>
        <begin position="291"/>
        <end position="300"/>
    </location>
</feature>
<reference evidence="3" key="1">
    <citation type="journal article" date="2015" name="Nat. Genet.">
        <title>The genome and transcriptome of the zoonotic hookworm Ancylostoma ceylanicum identify infection-specific gene families.</title>
        <authorList>
            <person name="Schwarz E.M."/>
            <person name="Hu Y."/>
            <person name="Antoshechkin I."/>
            <person name="Miller M.M."/>
            <person name="Sternberg P.W."/>
            <person name="Aroian R.V."/>
        </authorList>
    </citation>
    <scope>NUCLEOTIDE SEQUENCE</scope>
    <source>
        <strain evidence="3">HY135</strain>
    </source>
</reference>
<feature type="compositionally biased region" description="Basic and acidic residues" evidence="1">
    <location>
        <begin position="223"/>
        <end position="240"/>
    </location>
</feature>
<protein>
    <submittedName>
        <fullName evidence="2">Uncharacterized protein</fullName>
    </submittedName>
</protein>
<feature type="compositionally biased region" description="Basic and acidic residues" evidence="1">
    <location>
        <begin position="342"/>
        <end position="353"/>
    </location>
</feature>
<name>A0A016UPX1_9BILA</name>
<feature type="compositionally biased region" description="Basic and acidic residues" evidence="1">
    <location>
        <begin position="170"/>
        <end position="204"/>
    </location>
</feature>
<dbReference type="STRING" id="53326.A0A016UPX1"/>
<dbReference type="AlphaFoldDB" id="A0A016UPX1"/>
<feature type="compositionally biased region" description="Polar residues" evidence="1">
    <location>
        <begin position="500"/>
        <end position="525"/>
    </location>
</feature>
<feature type="compositionally biased region" description="Polar residues" evidence="1">
    <location>
        <begin position="137"/>
        <end position="146"/>
    </location>
</feature>
<feature type="compositionally biased region" description="Low complexity" evidence="1">
    <location>
        <begin position="702"/>
        <end position="712"/>
    </location>
</feature>
<feature type="compositionally biased region" description="Polar residues" evidence="1">
    <location>
        <begin position="114"/>
        <end position="123"/>
    </location>
</feature>
<feature type="compositionally biased region" description="Polar residues" evidence="1">
    <location>
        <begin position="1"/>
        <end position="39"/>
    </location>
</feature>
<gene>
    <name evidence="2" type="primary">Acey_s0032.g2568</name>
    <name evidence="2" type="ORF">Y032_0032g2568</name>
</gene>
<feature type="compositionally biased region" description="Basic and acidic residues" evidence="1">
    <location>
        <begin position="652"/>
        <end position="680"/>
    </location>
</feature>
<evidence type="ECO:0000313" key="2">
    <source>
        <dbReference type="EMBL" id="EYC16922.1"/>
    </source>
</evidence>
<feature type="compositionally biased region" description="Basic residues" evidence="1">
    <location>
        <begin position="573"/>
        <end position="588"/>
    </location>
</feature>
<accession>A0A016UPX1</accession>
<feature type="compositionally biased region" description="Polar residues" evidence="1">
    <location>
        <begin position="157"/>
        <end position="168"/>
    </location>
</feature>
<sequence>MYSLRTRSGSVERNPAPSTVRSTYTPRDTALPSRSSRASSYDPFAAGATRIPMSTPFRTDRVPYSRPSYSGMSHSYHDYSAPSRTSNRYGSTEQLHYKSPFTSSSSSGYGGSSLYRSNPSFTRAGSVGFSDSRREYTPSSSYSTAGGSLARYRPGYSSASTSSYQPRSSFDYRSKTPGYERDTTSRAGHYDRDTRSMSRTEKTPISDQEDDVERTFQKLYNRYVKEDESDKDSKKSDKNSKNKAKARSFISHSEAEEEASSDEEQSPDELDNSFAETLRNIRRRADPSVTPRGSNKNSPDATPKCSPMLPRKREEQNPNQPATKDQPEKKEVQSAAVTNKSPAEEFREKHSGVDFKPVVVPEATLKPATSAMDKFLRRDSLTTKLTEAMERKKSLTPASENGKDNSSESKSASQTPSRSVSPNVAPTTDAMKKTEGNNKGAGKSASPSPAKAGSNASVNGTSETKKSPTPAAGSKEATPTKTAPAAKPAPSSNGASPASQSVQKESSPAKATTTESNGKAQSPASGKNEEKNAEPVKAPLPIIVTSSVENQEDRSSSQEPTAEFTIALPETKKRSRSRSSSPARKHHRDIKESTPQFLTVDSMSPRKLDSHHHHHHKMRRSASPCSDHSQSDHGNANEDDEARKGHRKKRDPTRTLDNLKEKLEKEKGKLGGDGKQREDSTGSEDGSVSELKDRPKPPLLMVTQPSVPSTPLTTTVQLWDESTDADWTEAEDEADYESDFEYSVSQTFSLKDCMPIGDLYPLSRSSSRCSPFVSDYDSDTSMPLFMLPSRAEESRGRVDRLLANPPPSFTCSITYDGQESWDEESLHSCTDFDDEYFGRHSRFSRPGSSALGAYLSPTTYSSDEKRNAVSEIKYYCKTFGPSDEDWPTHSDSVAYSSILLAL</sequence>
<evidence type="ECO:0000313" key="3">
    <source>
        <dbReference type="Proteomes" id="UP000024635"/>
    </source>
</evidence>
<feature type="region of interest" description="Disordered" evidence="1">
    <location>
        <begin position="1"/>
        <end position="712"/>
    </location>
</feature>
<dbReference type="Proteomes" id="UP000024635">
    <property type="component" value="Unassembled WGS sequence"/>
</dbReference>
<proteinExistence type="predicted"/>
<organism evidence="2 3">
    <name type="scientific">Ancylostoma ceylanicum</name>
    <dbReference type="NCBI Taxonomy" id="53326"/>
    <lineage>
        <taxon>Eukaryota</taxon>
        <taxon>Metazoa</taxon>
        <taxon>Ecdysozoa</taxon>
        <taxon>Nematoda</taxon>
        <taxon>Chromadorea</taxon>
        <taxon>Rhabditida</taxon>
        <taxon>Rhabditina</taxon>
        <taxon>Rhabditomorpha</taxon>
        <taxon>Strongyloidea</taxon>
        <taxon>Ancylostomatidae</taxon>
        <taxon>Ancylostomatinae</taxon>
        <taxon>Ancylostoma</taxon>
    </lineage>
</organism>
<feature type="compositionally biased region" description="Basic and acidic residues" evidence="1">
    <location>
        <begin position="374"/>
        <end position="393"/>
    </location>
</feature>
<feature type="compositionally biased region" description="Acidic residues" evidence="1">
    <location>
        <begin position="255"/>
        <end position="271"/>
    </location>
</feature>
<feature type="compositionally biased region" description="Polar residues" evidence="1">
    <location>
        <begin position="623"/>
        <end position="634"/>
    </location>
</feature>
<feature type="compositionally biased region" description="Polar residues" evidence="1">
    <location>
        <begin position="593"/>
        <end position="602"/>
    </location>
</feature>
<feature type="compositionally biased region" description="Polar residues" evidence="1">
    <location>
        <begin position="82"/>
        <end position="94"/>
    </location>
</feature>
<comment type="caution">
    <text evidence="2">The sequence shown here is derived from an EMBL/GenBank/DDBJ whole genome shotgun (WGS) entry which is preliminary data.</text>
</comment>
<feature type="compositionally biased region" description="Low complexity" evidence="1">
    <location>
        <begin position="474"/>
        <end position="499"/>
    </location>
</feature>
<dbReference type="EMBL" id="JARK01001368">
    <property type="protein sequence ID" value="EYC16922.1"/>
    <property type="molecule type" value="Genomic_DNA"/>
</dbReference>
<keyword evidence="3" id="KW-1185">Reference proteome</keyword>
<evidence type="ECO:0000256" key="1">
    <source>
        <dbReference type="SAM" id="MobiDB-lite"/>
    </source>
</evidence>